<dbReference type="GO" id="GO:0005886">
    <property type="term" value="C:plasma membrane"/>
    <property type="evidence" value="ECO:0007669"/>
    <property type="project" value="TreeGrafter"/>
</dbReference>
<evidence type="ECO:0000313" key="9">
    <source>
        <dbReference type="WBParaSite" id="nRc.2.0.1.t19175-RA"/>
    </source>
</evidence>
<feature type="domain" description="Phosphatidic acid phosphatase type 2/haloperoxidase" evidence="7">
    <location>
        <begin position="129"/>
        <end position="272"/>
    </location>
</feature>
<proteinExistence type="inferred from homology"/>
<dbReference type="PANTHER" id="PTHR10165">
    <property type="entry name" value="LIPID PHOSPHATE PHOSPHATASE"/>
    <property type="match status" value="1"/>
</dbReference>
<dbReference type="InterPro" id="IPR000326">
    <property type="entry name" value="PAP2/HPO"/>
</dbReference>
<feature type="transmembrane region" description="Helical" evidence="6">
    <location>
        <begin position="202"/>
        <end position="223"/>
    </location>
</feature>
<dbReference type="Gene3D" id="1.20.144.10">
    <property type="entry name" value="Phosphatidic acid phosphatase type 2/haloperoxidase"/>
    <property type="match status" value="1"/>
</dbReference>
<feature type="transmembrane region" description="Helical" evidence="6">
    <location>
        <begin position="125"/>
        <end position="145"/>
    </location>
</feature>
<evidence type="ECO:0000313" key="8">
    <source>
        <dbReference type="Proteomes" id="UP000887565"/>
    </source>
</evidence>
<dbReference type="GO" id="GO:0008195">
    <property type="term" value="F:phosphatidate phosphatase activity"/>
    <property type="evidence" value="ECO:0007669"/>
    <property type="project" value="TreeGrafter"/>
</dbReference>
<feature type="transmembrane region" description="Helical" evidence="6">
    <location>
        <begin position="58"/>
        <end position="78"/>
    </location>
</feature>
<dbReference type="OMA" id="CCVGFPI"/>
<evidence type="ECO:0000256" key="2">
    <source>
        <dbReference type="ARBA" id="ARBA00008816"/>
    </source>
</evidence>
<organism evidence="8 9">
    <name type="scientific">Romanomermis culicivorax</name>
    <name type="common">Nematode worm</name>
    <dbReference type="NCBI Taxonomy" id="13658"/>
    <lineage>
        <taxon>Eukaryota</taxon>
        <taxon>Metazoa</taxon>
        <taxon>Ecdysozoa</taxon>
        <taxon>Nematoda</taxon>
        <taxon>Enoplea</taxon>
        <taxon>Dorylaimia</taxon>
        <taxon>Mermithida</taxon>
        <taxon>Mermithoidea</taxon>
        <taxon>Mermithidae</taxon>
        <taxon>Romanomermis</taxon>
    </lineage>
</organism>
<keyword evidence="8" id="KW-1185">Reference proteome</keyword>
<dbReference type="InterPro" id="IPR036938">
    <property type="entry name" value="PAP2/HPO_sf"/>
</dbReference>
<comment type="similarity">
    <text evidence="2">Belongs to the PA-phosphatase related phosphoesterase family.</text>
</comment>
<dbReference type="GO" id="GO:0006644">
    <property type="term" value="P:phospholipid metabolic process"/>
    <property type="evidence" value="ECO:0007669"/>
    <property type="project" value="InterPro"/>
</dbReference>
<feature type="transmembrane region" description="Helical" evidence="6">
    <location>
        <begin position="229"/>
        <end position="247"/>
    </location>
</feature>
<dbReference type="PANTHER" id="PTHR10165:SF103">
    <property type="entry name" value="PHOSPHOLIPID PHOSPHATASE HOMOLOG 1.2 HOMOLOG"/>
    <property type="match status" value="1"/>
</dbReference>
<dbReference type="WBParaSite" id="nRc.2.0.1.t19175-RA">
    <property type="protein sequence ID" value="nRc.2.0.1.t19175-RA"/>
    <property type="gene ID" value="nRc.2.0.1.g19175"/>
</dbReference>
<protein>
    <submittedName>
        <fullName evidence="9">Phosphatidic acid phosphatase type 2/haloperoxidase domain-containing protein</fullName>
    </submittedName>
</protein>
<evidence type="ECO:0000256" key="4">
    <source>
        <dbReference type="ARBA" id="ARBA00022989"/>
    </source>
</evidence>
<dbReference type="GO" id="GO:0046839">
    <property type="term" value="P:phospholipid dephosphorylation"/>
    <property type="evidence" value="ECO:0007669"/>
    <property type="project" value="TreeGrafter"/>
</dbReference>
<comment type="subcellular location">
    <subcellularLocation>
        <location evidence="1">Membrane</location>
        <topology evidence="1">Multi-pass membrane protein</topology>
    </subcellularLocation>
</comment>
<feature type="transmembrane region" description="Helical" evidence="6">
    <location>
        <begin position="254"/>
        <end position="272"/>
    </location>
</feature>
<dbReference type="Proteomes" id="UP000887565">
    <property type="component" value="Unplaced"/>
</dbReference>
<evidence type="ECO:0000256" key="6">
    <source>
        <dbReference type="SAM" id="Phobius"/>
    </source>
</evidence>
<evidence type="ECO:0000256" key="3">
    <source>
        <dbReference type="ARBA" id="ARBA00022692"/>
    </source>
</evidence>
<dbReference type="SUPFAM" id="SSF48317">
    <property type="entry name" value="Acid phosphatase/Vanadium-dependent haloperoxidase"/>
    <property type="match status" value="1"/>
</dbReference>
<dbReference type="GO" id="GO:0007165">
    <property type="term" value="P:signal transduction"/>
    <property type="evidence" value="ECO:0007669"/>
    <property type="project" value="TreeGrafter"/>
</dbReference>
<dbReference type="InterPro" id="IPR043216">
    <property type="entry name" value="PAP-like"/>
</dbReference>
<dbReference type="CDD" id="cd03384">
    <property type="entry name" value="PAP2_wunen"/>
    <property type="match status" value="1"/>
</dbReference>
<reference evidence="9" key="1">
    <citation type="submission" date="2022-11" db="UniProtKB">
        <authorList>
            <consortium name="WormBaseParasite"/>
        </authorList>
    </citation>
    <scope>IDENTIFICATION</scope>
</reference>
<accession>A0A915IYI7</accession>
<keyword evidence="5 6" id="KW-0472">Membrane</keyword>
<evidence type="ECO:0000256" key="5">
    <source>
        <dbReference type="ARBA" id="ARBA00023136"/>
    </source>
</evidence>
<dbReference type="AlphaFoldDB" id="A0A915IYI7"/>
<keyword evidence="4 6" id="KW-1133">Transmembrane helix</keyword>
<keyword evidence="3 6" id="KW-0812">Transmembrane</keyword>
<dbReference type="SMART" id="SM00014">
    <property type="entry name" value="acidPPc"/>
    <property type="match status" value="1"/>
</dbReference>
<dbReference type="Pfam" id="PF01569">
    <property type="entry name" value="PAP2"/>
    <property type="match status" value="1"/>
</dbReference>
<evidence type="ECO:0000256" key="1">
    <source>
        <dbReference type="ARBA" id="ARBA00004141"/>
    </source>
</evidence>
<name>A0A915IYI7_ROMCU</name>
<evidence type="ECO:0000259" key="7">
    <source>
        <dbReference type="SMART" id="SM00014"/>
    </source>
</evidence>
<sequence length="274" mass="31477">FICLPFLCFIYQKYRFTAFLPYICSKFFNPYKRGFYCNDDSIYYPFKKSTISSLNAKLFGFVIPILIVSCAVGVKWFSRYLRVLLIILTVEAYRTFFFEPKVAKKACEPKFSLFGLPCNPFATRLYFYIGYFLFGAALCLSLTKIGKFSIGRLRPHFMSVCRPSFNISECSDHKYIEEPHCTGDQDKIRNGRLSFPSGHSSFAFYTMMFAIFYIQAQVVWATVRSLIKPTLQFILFCLAFGTALSRISDYKHHWSDVFAGSIIGIICASAIVSS</sequence>